<keyword evidence="1" id="KW-0853">WD repeat</keyword>
<comment type="caution">
    <text evidence="3">The sequence shown here is derived from an EMBL/GenBank/DDBJ whole genome shotgun (WGS) entry which is preliminary data.</text>
</comment>
<dbReference type="PANTHER" id="PTHR15574:SF40">
    <property type="entry name" value="WD AND TETRATRICOPEPTIDE REPEATS PROTEIN 1"/>
    <property type="match status" value="1"/>
</dbReference>
<keyword evidence="4" id="KW-1185">Reference proteome</keyword>
<dbReference type="Gene3D" id="2.130.10.10">
    <property type="entry name" value="YVTN repeat-like/Quinoprotein amine dehydrogenase"/>
    <property type="match status" value="1"/>
</dbReference>
<dbReference type="GO" id="GO:0080008">
    <property type="term" value="C:Cul4-RING E3 ubiquitin ligase complex"/>
    <property type="evidence" value="ECO:0007669"/>
    <property type="project" value="TreeGrafter"/>
</dbReference>
<proteinExistence type="predicted"/>
<dbReference type="InterPro" id="IPR015943">
    <property type="entry name" value="WD40/YVTN_repeat-like_dom_sf"/>
</dbReference>
<dbReference type="PANTHER" id="PTHR15574">
    <property type="entry name" value="WD REPEAT DOMAIN-CONTAINING FAMILY"/>
    <property type="match status" value="1"/>
</dbReference>
<organism evidence="3 4">
    <name type="scientific">Trifolium medium</name>
    <dbReference type="NCBI Taxonomy" id="97028"/>
    <lineage>
        <taxon>Eukaryota</taxon>
        <taxon>Viridiplantae</taxon>
        <taxon>Streptophyta</taxon>
        <taxon>Embryophyta</taxon>
        <taxon>Tracheophyta</taxon>
        <taxon>Spermatophyta</taxon>
        <taxon>Magnoliopsida</taxon>
        <taxon>eudicotyledons</taxon>
        <taxon>Gunneridae</taxon>
        <taxon>Pentapetalae</taxon>
        <taxon>rosids</taxon>
        <taxon>fabids</taxon>
        <taxon>Fabales</taxon>
        <taxon>Fabaceae</taxon>
        <taxon>Papilionoideae</taxon>
        <taxon>50 kb inversion clade</taxon>
        <taxon>NPAAA clade</taxon>
        <taxon>Hologalegina</taxon>
        <taxon>IRL clade</taxon>
        <taxon>Trifolieae</taxon>
        <taxon>Trifolium</taxon>
    </lineage>
</organism>
<dbReference type="InterPro" id="IPR036322">
    <property type="entry name" value="WD40_repeat_dom_sf"/>
</dbReference>
<dbReference type="GO" id="GO:0005737">
    <property type="term" value="C:cytoplasm"/>
    <property type="evidence" value="ECO:0007669"/>
    <property type="project" value="TreeGrafter"/>
</dbReference>
<keyword evidence="2" id="KW-0677">Repeat</keyword>
<accession>A0A392NHN6</accession>
<dbReference type="AlphaFoldDB" id="A0A392NHN6"/>
<evidence type="ECO:0000313" key="4">
    <source>
        <dbReference type="Proteomes" id="UP000265520"/>
    </source>
</evidence>
<dbReference type="InterPro" id="IPR045151">
    <property type="entry name" value="DCAF8"/>
</dbReference>
<dbReference type="SUPFAM" id="SSF50978">
    <property type="entry name" value="WD40 repeat-like"/>
    <property type="match status" value="1"/>
</dbReference>
<evidence type="ECO:0000256" key="2">
    <source>
        <dbReference type="ARBA" id="ARBA00022737"/>
    </source>
</evidence>
<feature type="non-terminal residue" evidence="3">
    <location>
        <position position="1"/>
    </location>
</feature>
<dbReference type="EMBL" id="LXQA010040057">
    <property type="protein sequence ID" value="MCH99340.1"/>
    <property type="molecule type" value="Genomic_DNA"/>
</dbReference>
<protein>
    <submittedName>
        <fullName evidence="3">WD and tetratricopeptide repeats protein 1-like</fullName>
    </submittedName>
</protein>
<reference evidence="3 4" key="1">
    <citation type="journal article" date="2018" name="Front. Plant Sci.">
        <title>Red Clover (Trifolium pratense) and Zigzag Clover (T. medium) - A Picture of Genomic Similarities and Differences.</title>
        <authorList>
            <person name="Dluhosova J."/>
            <person name="Istvanek J."/>
            <person name="Nedelnik J."/>
            <person name="Repkova J."/>
        </authorList>
    </citation>
    <scope>NUCLEOTIDE SEQUENCE [LARGE SCALE GENOMIC DNA]</scope>
    <source>
        <strain evidence="4">cv. 10/8</strain>
        <tissue evidence="3">Leaf</tissue>
    </source>
</reference>
<evidence type="ECO:0000313" key="3">
    <source>
        <dbReference type="EMBL" id="MCH99340.1"/>
    </source>
</evidence>
<dbReference type="Proteomes" id="UP000265520">
    <property type="component" value="Unassembled WGS sequence"/>
</dbReference>
<dbReference type="GO" id="GO:0045717">
    <property type="term" value="P:negative regulation of fatty acid biosynthetic process"/>
    <property type="evidence" value="ECO:0007669"/>
    <property type="project" value="TreeGrafter"/>
</dbReference>
<sequence>EYIACGSDDGMLYIFEKRSAKLISRCLGHKYGVICVQSHPTELAIATSGFGILDPNDEIAMVASGIGAVDPNNEYVEELVKIWTPDSVDNMALTENDLQCMEENQMYAREGLRQNDL</sequence>
<name>A0A392NHN6_9FABA</name>
<evidence type="ECO:0000256" key="1">
    <source>
        <dbReference type="ARBA" id="ARBA00022574"/>
    </source>
</evidence>